<keyword evidence="2" id="KW-1185">Reference proteome</keyword>
<accession>A0A9P4XWL9</accession>
<reference evidence="1" key="1">
    <citation type="journal article" date="2020" name="Phytopathology">
        <title>Genome sequence of the chestnut blight fungus Cryphonectria parasitica EP155: A fundamental resource for an archetypical invasive plant pathogen.</title>
        <authorList>
            <person name="Crouch J.A."/>
            <person name="Dawe A."/>
            <person name="Aerts A."/>
            <person name="Barry K."/>
            <person name="Churchill A.C.L."/>
            <person name="Grimwood J."/>
            <person name="Hillman B."/>
            <person name="Milgroom M.G."/>
            <person name="Pangilinan J."/>
            <person name="Smith M."/>
            <person name="Salamov A."/>
            <person name="Schmutz J."/>
            <person name="Yadav J."/>
            <person name="Grigoriev I.V."/>
            <person name="Nuss D."/>
        </authorList>
    </citation>
    <scope>NUCLEOTIDE SEQUENCE</scope>
    <source>
        <strain evidence="1">EP155</strain>
    </source>
</reference>
<dbReference type="Proteomes" id="UP000803844">
    <property type="component" value="Unassembled WGS sequence"/>
</dbReference>
<evidence type="ECO:0000313" key="2">
    <source>
        <dbReference type="Proteomes" id="UP000803844"/>
    </source>
</evidence>
<organism evidence="1 2">
    <name type="scientific">Cryphonectria parasitica (strain ATCC 38755 / EP155)</name>
    <dbReference type="NCBI Taxonomy" id="660469"/>
    <lineage>
        <taxon>Eukaryota</taxon>
        <taxon>Fungi</taxon>
        <taxon>Dikarya</taxon>
        <taxon>Ascomycota</taxon>
        <taxon>Pezizomycotina</taxon>
        <taxon>Sordariomycetes</taxon>
        <taxon>Sordariomycetidae</taxon>
        <taxon>Diaporthales</taxon>
        <taxon>Cryphonectriaceae</taxon>
        <taxon>Cryphonectria-Endothia species complex</taxon>
        <taxon>Cryphonectria</taxon>
    </lineage>
</organism>
<dbReference type="GeneID" id="63841704"/>
<sequence length="117" mass="12846">MPTHTSTPTRPGCSVLLSPLYYHTSLVSSELPSPGTQEWDFNNLPRSGDGLTWISPPCLQSIIITRGSNPPRFGGAVTCGKIQTEIQFSVNTIYTWSLRISLSNPGSFPSSFFLFCF</sequence>
<proteinExistence type="predicted"/>
<comment type="caution">
    <text evidence="1">The sequence shown here is derived from an EMBL/GenBank/DDBJ whole genome shotgun (WGS) entry which is preliminary data.</text>
</comment>
<dbReference type="EMBL" id="MU032350">
    <property type="protein sequence ID" value="KAF3762162.1"/>
    <property type="molecule type" value="Genomic_DNA"/>
</dbReference>
<evidence type="ECO:0000313" key="1">
    <source>
        <dbReference type="EMBL" id="KAF3762162.1"/>
    </source>
</evidence>
<name>A0A9P4XWL9_CRYP1</name>
<dbReference type="AlphaFoldDB" id="A0A9P4XWL9"/>
<dbReference type="RefSeq" id="XP_040773141.1">
    <property type="nucleotide sequence ID" value="XM_040924575.1"/>
</dbReference>
<protein>
    <submittedName>
        <fullName evidence="1">Uncharacterized protein</fullName>
    </submittedName>
</protein>
<gene>
    <name evidence="1" type="ORF">M406DRAFT_56505</name>
</gene>